<sequence length="21" mass="2556">MLGVCNAQYRRYAWSTQRHQS</sequence>
<evidence type="ECO:0000313" key="1">
    <source>
        <dbReference type="EMBL" id="JAH66119.1"/>
    </source>
</evidence>
<reference evidence="1" key="2">
    <citation type="journal article" date="2015" name="Fish Shellfish Immunol.">
        <title>Early steps in the European eel (Anguilla anguilla)-Vibrio vulnificus interaction in the gills: Role of the RtxA13 toxin.</title>
        <authorList>
            <person name="Callol A."/>
            <person name="Pajuelo D."/>
            <person name="Ebbesson L."/>
            <person name="Teles M."/>
            <person name="MacKenzie S."/>
            <person name="Amaro C."/>
        </authorList>
    </citation>
    <scope>NUCLEOTIDE SEQUENCE</scope>
</reference>
<name>A0A0E9UJT1_ANGAN</name>
<accession>A0A0E9UJT1</accession>
<organism evidence="1">
    <name type="scientific">Anguilla anguilla</name>
    <name type="common">European freshwater eel</name>
    <name type="synonym">Muraena anguilla</name>
    <dbReference type="NCBI Taxonomy" id="7936"/>
    <lineage>
        <taxon>Eukaryota</taxon>
        <taxon>Metazoa</taxon>
        <taxon>Chordata</taxon>
        <taxon>Craniata</taxon>
        <taxon>Vertebrata</taxon>
        <taxon>Euteleostomi</taxon>
        <taxon>Actinopterygii</taxon>
        <taxon>Neopterygii</taxon>
        <taxon>Teleostei</taxon>
        <taxon>Anguilliformes</taxon>
        <taxon>Anguillidae</taxon>
        <taxon>Anguilla</taxon>
    </lineage>
</organism>
<proteinExistence type="predicted"/>
<reference evidence="1" key="1">
    <citation type="submission" date="2014-11" db="EMBL/GenBank/DDBJ databases">
        <authorList>
            <person name="Amaro Gonzalez C."/>
        </authorList>
    </citation>
    <scope>NUCLEOTIDE SEQUENCE</scope>
</reference>
<dbReference type="EMBL" id="GBXM01042458">
    <property type="protein sequence ID" value="JAH66119.1"/>
    <property type="molecule type" value="Transcribed_RNA"/>
</dbReference>
<dbReference type="AlphaFoldDB" id="A0A0E9UJT1"/>
<protein>
    <submittedName>
        <fullName evidence="1">Uncharacterized protein</fullName>
    </submittedName>
</protein>